<dbReference type="InterPro" id="IPR030459">
    <property type="entry name" value="Glyco_hydro_31_CS"/>
</dbReference>
<evidence type="ECO:0000256" key="13">
    <source>
        <dbReference type="RuleBase" id="RU361185"/>
    </source>
</evidence>
<dbReference type="GO" id="GO:0016020">
    <property type="term" value="C:membrane"/>
    <property type="evidence" value="ECO:0007669"/>
    <property type="project" value="UniProtKB-SubCell"/>
</dbReference>
<evidence type="ECO:0000313" key="17">
    <source>
        <dbReference type="Proteomes" id="UP000192578"/>
    </source>
</evidence>
<dbReference type="InterPro" id="IPR044913">
    <property type="entry name" value="P_trefoil_dom_sf"/>
</dbReference>
<gene>
    <name evidence="16" type="ORF">BV898_16685</name>
</gene>
<sequence length="990" mass="111183">MEKLWKVLVIFALCGIAISEARSALDLQRSLKDGETEVTCTLDAFFLRVKQSTCTCECDGTSVPPTAFTPPATPPATPRPTIGQDPTTTVDPTLPTAQPVTCSFNSETPPVIPGDDQDRVDCWTTGWVWNIETLCREKGCIWSPSTNPDGSSTGLPWCHYPLATSTGTGLKATSCLITDNVARYQLTNTRSTQAYSRPWGGVVFQVEQLGNHILRVKFHDSTASRYEVPVPLTRPRDGAAHPDYEVQVFNEPSFYFKVVRRSTGAVLFDTSLGGFVLEDQFLQIKTRLPTERIYGFGENRHRTFKRSLSAGAVPMWAKDEPPSYENGNHYGFHPYYMVVENDTKAHGVLLLNSNGMEHRFAPGPTLTLKNIGGILDFYFILGDNAEDVTQKYTGLIGRSFLPPYWALGFQLSRWGYNSIGKLRQIINRNRAAGIPQDVQTLDIDYMRHRQNFVYDWEQFNGLEGYVEELKRGGIRTVIILDPAIHADAATKHPADPPYRPYTRGVEQDVYIKWAPNDVGQMDAINIGANGSLLGKVWPDGRAAFPDFFTRKARTWWIDEVRRQYQTLKFDGLWIDMNEPASFGTNTDGQGQWFCTSGDLPGHHDCMGLKCPVNSLERPPYIGRINSLSDKTICASALQECRPGQSCNHYDVHNLYGWSQSEPTHRANQLATGSRPFVISRSTYPGSGQYVGHWLGDNGASWGDLQYSIVGMLDFNIFGIPYIGADICGFFNEPSEELCARWQQVGAFYPYSRNHNGNHFRDQDPAEWPVVADVTKKALNIRYRLLPYLYTLFYHAHVAGNTVVRPVHHEFATEAVTYDISDQFLWGDGLLIAPVLHQGHTTRNVYFPDAVWYNYNGQKLAHRKQSVSIPMPLDEIGVYYRGGRIIPAQGTGLNTLESRRKPLQFIVALDDNQAASGDIYWDDGESIDPVQRGNYLTASTRFFLHSDQRSAGFTVLMDAGQVATLSTSNGVTIVKFDTPLQRAFTMRLYWR</sequence>
<dbReference type="SUPFAM" id="SSF51011">
    <property type="entry name" value="Glycosyl hydrolase domain"/>
    <property type="match status" value="1"/>
</dbReference>
<comment type="caution">
    <text evidence="12">Lacks conserved residue(s) required for the propagation of feature annotation.</text>
</comment>
<dbReference type="SUPFAM" id="SSF74650">
    <property type="entry name" value="Galactose mutarotase-like"/>
    <property type="match status" value="1"/>
</dbReference>
<dbReference type="InterPro" id="IPR030458">
    <property type="entry name" value="Glyco_hydro_31_AS"/>
</dbReference>
<evidence type="ECO:0000313" key="16">
    <source>
        <dbReference type="EMBL" id="OWA52227.1"/>
    </source>
</evidence>
<dbReference type="InterPro" id="IPR013780">
    <property type="entry name" value="Glyco_hydro_b"/>
</dbReference>
<evidence type="ECO:0000256" key="8">
    <source>
        <dbReference type="ARBA" id="ARBA00023157"/>
    </source>
</evidence>
<evidence type="ECO:0000256" key="12">
    <source>
        <dbReference type="PROSITE-ProRule" id="PRU00779"/>
    </source>
</evidence>
<dbReference type="PROSITE" id="PS00707">
    <property type="entry name" value="GLYCOSYL_HYDROL_F31_2"/>
    <property type="match status" value="1"/>
</dbReference>
<dbReference type="GO" id="GO:0005975">
    <property type="term" value="P:carbohydrate metabolic process"/>
    <property type="evidence" value="ECO:0007669"/>
    <property type="project" value="InterPro"/>
</dbReference>
<dbReference type="Pfam" id="PF00088">
    <property type="entry name" value="Trefoil"/>
    <property type="match status" value="1"/>
</dbReference>
<evidence type="ECO:0000256" key="7">
    <source>
        <dbReference type="ARBA" id="ARBA00023136"/>
    </source>
</evidence>
<dbReference type="Pfam" id="PF21365">
    <property type="entry name" value="Glyco_hydro_31_3rd"/>
    <property type="match status" value="1"/>
</dbReference>
<dbReference type="GO" id="GO:0004558">
    <property type="term" value="F:alpha-1,4-glucosidase activity"/>
    <property type="evidence" value="ECO:0007669"/>
    <property type="project" value="TreeGrafter"/>
</dbReference>
<dbReference type="Pfam" id="PF01055">
    <property type="entry name" value="Glyco_hydro_31_2nd"/>
    <property type="match status" value="1"/>
</dbReference>
<dbReference type="SUPFAM" id="SSF57492">
    <property type="entry name" value="Trefoil"/>
    <property type="match status" value="1"/>
</dbReference>
<dbReference type="PROSITE" id="PS00129">
    <property type="entry name" value="GLYCOSYL_HYDROL_F31_1"/>
    <property type="match status" value="1"/>
</dbReference>
<dbReference type="PANTHER" id="PTHR22762:SF133">
    <property type="entry name" value="P-TYPE DOMAIN-CONTAINING PROTEIN"/>
    <property type="match status" value="1"/>
</dbReference>
<keyword evidence="10 13" id="KW-0326">Glycosidase</keyword>
<evidence type="ECO:0000256" key="10">
    <source>
        <dbReference type="ARBA" id="ARBA00023295"/>
    </source>
</evidence>
<evidence type="ECO:0000256" key="3">
    <source>
        <dbReference type="ARBA" id="ARBA00007806"/>
    </source>
</evidence>
<dbReference type="InterPro" id="IPR048395">
    <property type="entry name" value="Glyco_hydro_31_C"/>
</dbReference>
<proteinExistence type="inferred from homology"/>
<dbReference type="Proteomes" id="UP000192578">
    <property type="component" value="Unassembled WGS sequence"/>
</dbReference>
<dbReference type="EC" id="3.2.1.20" evidence="4"/>
<dbReference type="Gene3D" id="3.20.20.80">
    <property type="entry name" value="Glycosidases"/>
    <property type="match status" value="1"/>
</dbReference>
<keyword evidence="9" id="KW-0325">Glycoprotein</keyword>
<dbReference type="PROSITE" id="PS51448">
    <property type="entry name" value="P_TREFOIL_2"/>
    <property type="match status" value="1"/>
</dbReference>
<dbReference type="Gene3D" id="2.60.40.1180">
    <property type="entry name" value="Golgi alpha-mannosidase II"/>
    <property type="match status" value="2"/>
</dbReference>
<dbReference type="InterPro" id="IPR011013">
    <property type="entry name" value="Gal_mutarotase_sf_dom"/>
</dbReference>
<keyword evidence="7" id="KW-0472">Membrane</keyword>
<dbReference type="PANTHER" id="PTHR22762">
    <property type="entry name" value="ALPHA-GLUCOSIDASE"/>
    <property type="match status" value="1"/>
</dbReference>
<keyword evidence="5 14" id="KW-0732">Signal</keyword>
<keyword evidence="8" id="KW-1015">Disulfide bond</keyword>
<dbReference type="Pfam" id="PF13802">
    <property type="entry name" value="Gal_mutarotas_2"/>
    <property type="match status" value="1"/>
</dbReference>
<evidence type="ECO:0000256" key="6">
    <source>
        <dbReference type="ARBA" id="ARBA00022801"/>
    </source>
</evidence>
<dbReference type="CDD" id="cd14752">
    <property type="entry name" value="GH31_N"/>
    <property type="match status" value="1"/>
</dbReference>
<dbReference type="EMBL" id="MTYJ01000257">
    <property type="protein sequence ID" value="OWA52227.1"/>
    <property type="molecule type" value="Genomic_DNA"/>
</dbReference>
<evidence type="ECO:0000256" key="4">
    <source>
        <dbReference type="ARBA" id="ARBA00012741"/>
    </source>
</evidence>
<evidence type="ECO:0000259" key="15">
    <source>
        <dbReference type="PROSITE" id="PS51448"/>
    </source>
</evidence>
<dbReference type="Gene3D" id="2.60.40.1760">
    <property type="entry name" value="glycosyl hydrolase (family 31)"/>
    <property type="match status" value="1"/>
</dbReference>
<accession>A0A9X6NDN9</accession>
<feature type="domain" description="P-type" evidence="15">
    <location>
        <begin position="100"/>
        <end position="162"/>
    </location>
</feature>
<comment type="catalytic activity">
    <reaction evidence="1">
        <text>Hydrolysis of terminal, non-reducing (1-&gt;4)-linked alpha-D-glucose residues with release of alpha-D-glucose.</text>
        <dbReference type="EC" id="3.2.1.20"/>
    </reaction>
</comment>
<evidence type="ECO:0000256" key="11">
    <source>
        <dbReference type="ARBA" id="ARBA00041343"/>
    </source>
</evidence>
<evidence type="ECO:0000256" key="2">
    <source>
        <dbReference type="ARBA" id="ARBA00004370"/>
    </source>
</evidence>
<keyword evidence="6 13" id="KW-0378">Hydrolase</keyword>
<dbReference type="SUPFAM" id="SSF51445">
    <property type="entry name" value="(Trans)glycosidases"/>
    <property type="match status" value="1"/>
</dbReference>
<dbReference type="InterPro" id="IPR025887">
    <property type="entry name" value="Glyco_hydro_31_N_dom"/>
</dbReference>
<keyword evidence="17" id="KW-1185">Reference proteome</keyword>
<dbReference type="InterPro" id="IPR017853">
    <property type="entry name" value="GH"/>
</dbReference>
<dbReference type="OrthoDB" id="1334205at2759"/>
<comment type="subcellular location">
    <subcellularLocation>
        <location evidence="2">Membrane</location>
    </subcellularLocation>
</comment>
<evidence type="ECO:0000256" key="14">
    <source>
        <dbReference type="SAM" id="SignalP"/>
    </source>
</evidence>
<dbReference type="GO" id="GO:0030246">
    <property type="term" value="F:carbohydrate binding"/>
    <property type="evidence" value="ECO:0007669"/>
    <property type="project" value="InterPro"/>
</dbReference>
<name>A0A9X6NDN9_HYPEX</name>
<feature type="signal peptide" evidence="14">
    <location>
        <begin position="1"/>
        <end position="21"/>
    </location>
</feature>
<reference evidence="17" key="1">
    <citation type="submission" date="2017-01" db="EMBL/GenBank/DDBJ databases">
        <title>Comparative genomics of anhydrobiosis in the tardigrade Hypsibius dujardini.</title>
        <authorList>
            <person name="Yoshida Y."/>
            <person name="Koutsovoulos G."/>
            <person name="Laetsch D."/>
            <person name="Stevens L."/>
            <person name="Kumar S."/>
            <person name="Horikawa D."/>
            <person name="Ishino K."/>
            <person name="Komine S."/>
            <person name="Tomita M."/>
            <person name="Blaxter M."/>
            <person name="Arakawa K."/>
        </authorList>
    </citation>
    <scope>NUCLEOTIDE SEQUENCE [LARGE SCALE GENOMIC DNA]</scope>
    <source>
        <strain evidence="17">Z151</strain>
    </source>
</reference>
<dbReference type="CDD" id="cd00111">
    <property type="entry name" value="Trefoil"/>
    <property type="match status" value="1"/>
</dbReference>
<evidence type="ECO:0000256" key="1">
    <source>
        <dbReference type="ARBA" id="ARBA00001657"/>
    </source>
</evidence>
<evidence type="ECO:0000256" key="5">
    <source>
        <dbReference type="ARBA" id="ARBA00022729"/>
    </source>
</evidence>
<organism evidence="16 17">
    <name type="scientific">Hypsibius exemplaris</name>
    <name type="common">Freshwater tardigrade</name>
    <dbReference type="NCBI Taxonomy" id="2072580"/>
    <lineage>
        <taxon>Eukaryota</taxon>
        <taxon>Metazoa</taxon>
        <taxon>Ecdysozoa</taxon>
        <taxon>Tardigrada</taxon>
        <taxon>Eutardigrada</taxon>
        <taxon>Parachela</taxon>
        <taxon>Hypsibioidea</taxon>
        <taxon>Hypsibiidae</taxon>
        <taxon>Hypsibius</taxon>
    </lineage>
</organism>
<dbReference type="Gene3D" id="4.10.110.10">
    <property type="entry name" value="Spasmolytic Protein, domain 1"/>
    <property type="match status" value="1"/>
</dbReference>
<dbReference type="CDD" id="cd06602">
    <property type="entry name" value="GH31_MGAM_SI_GAA"/>
    <property type="match status" value="1"/>
</dbReference>
<feature type="chain" id="PRO_5040976514" description="alpha-glucosidase" evidence="14">
    <location>
        <begin position="22"/>
        <end position="990"/>
    </location>
</feature>
<evidence type="ECO:0000256" key="9">
    <source>
        <dbReference type="ARBA" id="ARBA00023180"/>
    </source>
</evidence>
<dbReference type="FunFam" id="2.60.40.1180:FF:000001">
    <property type="entry name" value="Maltase-glucoamylase, intestinal"/>
    <property type="match status" value="1"/>
</dbReference>
<dbReference type="InterPro" id="IPR000322">
    <property type="entry name" value="Glyco_hydro_31_TIM"/>
</dbReference>
<comment type="caution">
    <text evidence="16">The sequence shown here is derived from an EMBL/GenBank/DDBJ whole genome shotgun (WGS) entry which is preliminary data.</text>
</comment>
<dbReference type="AlphaFoldDB" id="A0A9X6NDN9"/>
<protein>
    <recommendedName>
        <fullName evidence="4">alpha-glucosidase</fullName>
        <ecNumber evidence="4">3.2.1.20</ecNumber>
    </recommendedName>
    <alternativeName>
        <fullName evidence="11">Maltase</fullName>
    </alternativeName>
</protein>
<comment type="similarity">
    <text evidence="3 13">Belongs to the glycosyl hydrolase 31 family.</text>
</comment>
<dbReference type="InterPro" id="IPR000519">
    <property type="entry name" value="P_trefoil_dom"/>
</dbReference>